<dbReference type="PANTHER" id="PTHR11373">
    <property type="entry name" value="DEOXYNUCLEOSIDE TRIPHOSPHATE TRIPHOSPHOHYDROLASE"/>
    <property type="match status" value="1"/>
</dbReference>
<dbReference type="SUPFAM" id="SSF109604">
    <property type="entry name" value="HD-domain/PDEase-like"/>
    <property type="match status" value="1"/>
</dbReference>
<keyword evidence="4" id="KW-1185">Reference proteome</keyword>
<dbReference type="Proteomes" id="UP001374584">
    <property type="component" value="Unassembled WGS sequence"/>
</dbReference>
<protein>
    <recommendedName>
        <fullName evidence="5">HD domain-containing protein</fullName>
    </recommendedName>
</protein>
<sequence>MELITEEEKRMEEMEDYGYDGPMSPWYFLVSSQDPRFCKEVHDNVHGIIYLDPLSLEFIDTEQFQRLRELKQLGFTNMVYPGAVHSRFEHSLGVYWLAGQCVEKFNTYQGLELGIEKYHIQTVKLAGLLHNVGHGPFSHLFERQFLPQVINGCDWSQEQMSGNMIDYMVDQHCIDIDYQMIEKVKDMILASSDFAPPRSSSGKSFLYDIVANGRNGIDVDKFDYILRDCRACGLGCNFEFQRLLESMWVLDDEICYRAKDYRTIHKMFVARADLYRTVYTHPEVKAMELMMVDALVHANSYLEISSSIHDPSLYWKLDDTIVKTIETSPRQELKESRELILRIRRRNLYEFCNEYSVPKDMLGNFKNVTAQDIVCSQKNGGVTLKEEDVAVCNVKIDLTRGKHNPLESIHFFEDYESNGKFTIPNDSVSHLLPTFYEDMIVMVYSKKPELVREVSDAFENFKLKTYGIKA</sequence>
<dbReference type="GO" id="GO:0008832">
    <property type="term" value="F:dGTPase activity"/>
    <property type="evidence" value="ECO:0007669"/>
    <property type="project" value="TreeGrafter"/>
</dbReference>
<dbReference type="GO" id="GO:0005634">
    <property type="term" value="C:nucleus"/>
    <property type="evidence" value="ECO:0007669"/>
    <property type="project" value="TreeGrafter"/>
</dbReference>
<evidence type="ECO:0008006" key="5">
    <source>
        <dbReference type="Google" id="ProtNLM"/>
    </source>
</evidence>
<dbReference type="InterPro" id="IPR003607">
    <property type="entry name" value="HD/PDEase_dom"/>
</dbReference>
<feature type="domain" description="HD-associated" evidence="2">
    <location>
        <begin position="240"/>
        <end position="349"/>
    </location>
</feature>
<dbReference type="FunFam" id="1.10.3210.10:FF:000017">
    <property type="entry name" value="Deoxynucleoside triphosphate triphosphohydrolase SAMHD1"/>
    <property type="match status" value="1"/>
</dbReference>
<dbReference type="Gene3D" id="3.30.70.2760">
    <property type="match status" value="1"/>
</dbReference>
<evidence type="ECO:0000259" key="2">
    <source>
        <dbReference type="Pfam" id="PF19276"/>
    </source>
</evidence>
<dbReference type="Pfam" id="PF19276">
    <property type="entry name" value="HD_assoc_2"/>
    <property type="match status" value="1"/>
</dbReference>
<dbReference type="EMBL" id="JAYMYR010000005">
    <property type="protein sequence ID" value="KAK7364953.1"/>
    <property type="molecule type" value="Genomic_DNA"/>
</dbReference>
<evidence type="ECO:0000313" key="3">
    <source>
        <dbReference type="EMBL" id="KAK7364953.1"/>
    </source>
</evidence>
<dbReference type="InterPro" id="IPR045509">
    <property type="entry name" value="HD_assoc_2"/>
</dbReference>
<evidence type="ECO:0000313" key="4">
    <source>
        <dbReference type="Proteomes" id="UP001374584"/>
    </source>
</evidence>
<accession>A0AAN9RFY4</accession>
<dbReference type="FunFam" id="3.30.70.2760:FF:000001">
    <property type="entry name" value="Metal-dependent phosphohydrolase HD domain-containing protein"/>
    <property type="match status" value="1"/>
</dbReference>
<dbReference type="InterPro" id="IPR050135">
    <property type="entry name" value="dGTPase-like"/>
</dbReference>
<reference evidence="3 4" key="1">
    <citation type="submission" date="2024-01" db="EMBL/GenBank/DDBJ databases">
        <title>The genomes of 5 underutilized Papilionoideae crops provide insights into root nodulation and disease resistanc.</title>
        <authorList>
            <person name="Jiang F."/>
        </authorList>
    </citation>
    <scope>NUCLEOTIDE SEQUENCE [LARGE SCALE GENOMIC DNA]</scope>
    <source>
        <strain evidence="3">JINMINGXINNONG_FW02</strain>
        <tissue evidence="3">Leaves</tissue>
    </source>
</reference>
<dbReference type="AlphaFoldDB" id="A0AAN9RFY4"/>
<dbReference type="GO" id="GO:0006203">
    <property type="term" value="P:dGTP catabolic process"/>
    <property type="evidence" value="ECO:0007669"/>
    <property type="project" value="TreeGrafter"/>
</dbReference>
<dbReference type="CDD" id="cd00077">
    <property type="entry name" value="HDc"/>
    <property type="match status" value="1"/>
</dbReference>
<dbReference type="Gene3D" id="1.10.3210.10">
    <property type="entry name" value="Hypothetical protein af1432"/>
    <property type="match status" value="1"/>
</dbReference>
<organism evidence="3 4">
    <name type="scientific">Phaseolus coccineus</name>
    <name type="common">Scarlet runner bean</name>
    <name type="synonym">Phaseolus multiflorus</name>
    <dbReference type="NCBI Taxonomy" id="3886"/>
    <lineage>
        <taxon>Eukaryota</taxon>
        <taxon>Viridiplantae</taxon>
        <taxon>Streptophyta</taxon>
        <taxon>Embryophyta</taxon>
        <taxon>Tracheophyta</taxon>
        <taxon>Spermatophyta</taxon>
        <taxon>Magnoliopsida</taxon>
        <taxon>eudicotyledons</taxon>
        <taxon>Gunneridae</taxon>
        <taxon>Pentapetalae</taxon>
        <taxon>rosids</taxon>
        <taxon>fabids</taxon>
        <taxon>Fabales</taxon>
        <taxon>Fabaceae</taxon>
        <taxon>Papilionoideae</taxon>
        <taxon>50 kb inversion clade</taxon>
        <taxon>NPAAA clade</taxon>
        <taxon>indigoferoid/millettioid clade</taxon>
        <taxon>Phaseoleae</taxon>
        <taxon>Phaseolus</taxon>
    </lineage>
</organism>
<evidence type="ECO:0000259" key="1">
    <source>
        <dbReference type="Pfam" id="PF01966"/>
    </source>
</evidence>
<feature type="domain" description="HD" evidence="1">
    <location>
        <begin position="87"/>
        <end position="196"/>
    </location>
</feature>
<comment type="caution">
    <text evidence="3">The sequence shown here is derived from an EMBL/GenBank/DDBJ whole genome shotgun (WGS) entry which is preliminary data.</text>
</comment>
<dbReference type="InterPro" id="IPR006674">
    <property type="entry name" value="HD_domain"/>
</dbReference>
<dbReference type="PANTHER" id="PTHR11373:SF4">
    <property type="entry name" value="DEOXYNUCLEOSIDE TRIPHOSPHATE TRIPHOSPHOHYDROLASE SAMHD1"/>
    <property type="match status" value="1"/>
</dbReference>
<name>A0AAN9RFY4_PHACN</name>
<dbReference type="Pfam" id="PF01966">
    <property type="entry name" value="HD"/>
    <property type="match status" value="1"/>
</dbReference>
<gene>
    <name evidence="3" type="ORF">VNO80_13703</name>
</gene>
<proteinExistence type="predicted"/>